<evidence type="ECO:0000313" key="2">
    <source>
        <dbReference type="Proteomes" id="UP000283530"/>
    </source>
</evidence>
<comment type="caution">
    <text evidence="1">The sequence shown here is derived from an EMBL/GenBank/DDBJ whole genome shotgun (WGS) entry which is preliminary data.</text>
</comment>
<dbReference type="GO" id="GO:0010427">
    <property type="term" value="F:abscisic acid binding"/>
    <property type="evidence" value="ECO:0007669"/>
    <property type="project" value="TreeGrafter"/>
</dbReference>
<dbReference type="GO" id="GO:0005737">
    <property type="term" value="C:cytoplasm"/>
    <property type="evidence" value="ECO:0007669"/>
    <property type="project" value="TreeGrafter"/>
</dbReference>
<dbReference type="Proteomes" id="UP000283530">
    <property type="component" value="Unassembled WGS sequence"/>
</dbReference>
<dbReference type="GO" id="GO:0004864">
    <property type="term" value="F:protein phosphatase inhibitor activity"/>
    <property type="evidence" value="ECO:0007669"/>
    <property type="project" value="TreeGrafter"/>
</dbReference>
<dbReference type="GO" id="GO:0005634">
    <property type="term" value="C:nucleus"/>
    <property type="evidence" value="ECO:0007669"/>
    <property type="project" value="TreeGrafter"/>
</dbReference>
<dbReference type="EMBL" id="QPKB01000006">
    <property type="protein sequence ID" value="RWR86770.1"/>
    <property type="molecule type" value="Genomic_DNA"/>
</dbReference>
<evidence type="ECO:0000313" key="1">
    <source>
        <dbReference type="EMBL" id="RWR86770.1"/>
    </source>
</evidence>
<proteinExistence type="predicted"/>
<dbReference type="PANTHER" id="PTHR31213">
    <property type="entry name" value="OS08G0374000 PROTEIN-RELATED"/>
    <property type="match status" value="1"/>
</dbReference>
<dbReference type="AlphaFoldDB" id="A0A443P7P4"/>
<protein>
    <submittedName>
        <fullName evidence="1">Pathogenesis-related protein 10-3.1</fullName>
    </submittedName>
</protein>
<dbReference type="InterPro" id="IPR050279">
    <property type="entry name" value="Plant_def-hormone_signal"/>
</dbReference>
<dbReference type="OrthoDB" id="1880172at2759"/>
<dbReference type="PANTHER" id="PTHR31213:SF201">
    <property type="entry name" value="OS03G0300400 PROTEIN"/>
    <property type="match status" value="1"/>
</dbReference>
<dbReference type="GO" id="GO:0009738">
    <property type="term" value="P:abscisic acid-activated signaling pathway"/>
    <property type="evidence" value="ECO:0007669"/>
    <property type="project" value="TreeGrafter"/>
</dbReference>
<dbReference type="SUPFAM" id="SSF55961">
    <property type="entry name" value="Bet v1-like"/>
    <property type="match status" value="1"/>
</dbReference>
<accession>A0A443P7P4</accession>
<organism evidence="1 2">
    <name type="scientific">Cinnamomum micranthum f. kanehirae</name>
    <dbReference type="NCBI Taxonomy" id="337451"/>
    <lineage>
        <taxon>Eukaryota</taxon>
        <taxon>Viridiplantae</taxon>
        <taxon>Streptophyta</taxon>
        <taxon>Embryophyta</taxon>
        <taxon>Tracheophyta</taxon>
        <taxon>Spermatophyta</taxon>
        <taxon>Magnoliopsida</taxon>
        <taxon>Magnoliidae</taxon>
        <taxon>Laurales</taxon>
        <taxon>Lauraceae</taxon>
        <taxon>Cinnamomum</taxon>
    </lineage>
</organism>
<sequence length="87" mass="10077">MVAGSLSNEVLSPVSPSRLWMALVTDSHNLMPKLMPDIISSVVTLQVIKDFSYWKDRIDTIDEEKHVFKYTVIEGRPFREESEVYFI</sequence>
<dbReference type="GO" id="GO:0038023">
    <property type="term" value="F:signaling receptor activity"/>
    <property type="evidence" value="ECO:0007669"/>
    <property type="project" value="TreeGrafter"/>
</dbReference>
<name>A0A443P7P4_9MAGN</name>
<dbReference type="Gene3D" id="3.30.530.20">
    <property type="match status" value="1"/>
</dbReference>
<reference evidence="1 2" key="1">
    <citation type="journal article" date="2019" name="Nat. Plants">
        <title>Stout camphor tree genome fills gaps in understanding of flowering plant genome evolution.</title>
        <authorList>
            <person name="Chaw S.M."/>
            <person name="Liu Y.C."/>
            <person name="Wu Y.W."/>
            <person name="Wang H.Y."/>
            <person name="Lin C.I."/>
            <person name="Wu C.S."/>
            <person name="Ke H.M."/>
            <person name="Chang L.Y."/>
            <person name="Hsu C.Y."/>
            <person name="Yang H.T."/>
            <person name="Sudianto E."/>
            <person name="Hsu M.H."/>
            <person name="Wu K.P."/>
            <person name="Wang L.N."/>
            <person name="Leebens-Mack J.H."/>
            <person name="Tsai I.J."/>
        </authorList>
    </citation>
    <scope>NUCLEOTIDE SEQUENCE [LARGE SCALE GENOMIC DNA]</scope>
    <source>
        <strain evidence="2">cv. Chaw 1501</strain>
        <tissue evidence="1">Young leaves</tissue>
    </source>
</reference>
<gene>
    <name evidence="1" type="ORF">CKAN_01568300</name>
</gene>
<keyword evidence="2" id="KW-1185">Reference proteome</keyword>
<dbReference type="InterPro" id="IPR023393">
    <property type="entry name" value="START-like_dom_sf"/>
</dbReference>